<feature type="transmembrane region" description="Helical" evidence="1">
    <location>
        <begin position="12"/>
        <end position="31"/>
    </location>
</feature>
<name>A0A1Z4M1X0_9CYAN</name>
<proteinExistence type="predicted"/>
<keyword evidence="1" id="KW-0472">Membrane</keyword>
<accession>A0A1Z4M1X0</accession>
<sequence>MKESKAPNPLKESLLMGTLMMITGASVITIMNMF</sequence>
<organism evidence="2 3">
    <name type="scientific">Calothrix parasitica NIES-267</name>
    <dbReference type="NCBI Taxonomy" id="1973488"/>
    <lineage>
        <taxon>Bacteria</taxon>
        <taxon>Bacillati</taxon>
        <taxon>Cyanobacteriota</taxon>
        <taxon>Cyanophyceae</taxon>
        <taxon>Nostocales</taxon>
        <taxon>Calotrichaceae</taxon>
        <taxon>Calothrix</taxon>
    </lineage>
</organism>
<dbReference type="Proteomes" id="UP000218418">
    <property type="component" value="Chromosome"/>
</dbReference>
<evidence type="ECO:0000313" key="2">
    <source>
        <dbReference type="EMBL" id="BAY87479.1"/>
    </source>
</evidence>
<dbReference type="AlphaFoldDB" id="A0A1Z4M1X0"/>
<evidence type="ECO:0000313" key="3">
    <source>
        <dbReference type="Proteomes" id="UP000218418"/>
    </source>
</evidence>
<protein>
    <submittedName>
        <fullName evidence="2">Uncharacterized protein</fullName>
    </submittedName>
</protein>
<evidence type="ECO:0000256" key="1">
    <source>
        <dbReference type="SAM" id="Phobius"/>
    </source>
</evidence>
<keyword evidence="1" id="KW-1133">Transmembrane helix</keyword>
<dbReference type="EMBL" id="AP018227">
    <property type="protein sequence ID" value="BAY87479.1"/>
    <property type="molecule type" value="Genomic_DNA"/>
</dbReference>
<keyword evidence="1" id="KW-0812">Transmembrane</keyword>
<gene>
    <name evidence="2" type="ORF">NIES267_70010</name>
</gene>
<keyword evidence="3" id="KW-1185">Reference proteome</keyword>
<reference evidence="2 3" key="1">
    <citation type="submission" date="2017-06" db="EMBL/GenBank/DDBJ databases">
        <title>Genome sequencing of cyanobaciteial culture collection at National Institute for Environmental Studies (NIES).</title>
        <authorList>
            <person name="Hirose Y."/>
            <person name="Shimura Y."/>
            <person name="Fujisawa T."/>
            <person name="Nakamura Y."/>
            <person name="Kawachi M."/>
        </authorList>
    </citation>
    <scope>NUCLEOTIDE SEQUENCE [LARGE SCALE GENOMIC DNA]</scope>
    <source>
        <strain evidence="2 3">NIES-267</strain>
    </source>
</reference>